<protein>
    <submittedName>
        <fullName evidence="2">BRCT domain-containing protein</fullName>
    </submittedName>
</protein>
<organism evidence="1 2">
    <name type="scientific">Panagrolaimus sp. ES5</name>
    <dbReference type="NCBI Taxonomy" id="591445"/>
    <lineage>
        <taxon>Eukaryota</taxon>
        <taxon>Metazoa</taxon>
        <taxon>Ecdysozoa</taxon>
        <taxon>Nematoda</taxon>
        <taxon>Chromadorea</taxon>
        <taxon>Rhabditida</taxon>
        <taxon>Tylenchina</taxon>
        <taxon>Panagrolaimomorpha</taxon>
        <taxon>Panagrolaimoidea</taxon>
        <taxon>Panagrolaimidae</taxon>
        <taxon>Panagrolaimus</taxon>
    </lineage>
</organism>
<dbReference type="WBParaSite" id="ES5_v2.g12004.t1">
    <property type="protein sequence ID" value="ES5_v2.g12004.t1"/>
    <property type="gene ID" value="ES5_v2.g12004"/>
</dbReference>
<reference evidence="2" key="1">
    <citation type="submission" date="2022-11" db="UniProtKB">
        <authorList>
            <consortium name="WormBaseParasite"/>
        </authorList>
    </citation>
    <scope>IDENTIFICATION</scope>
</reference>
<evidence type="ECO:0000313" key="2">
    <source>
        <dbReference type="WBParaSite" id="ES5_v2.g12004.t1"/>
    </source>
</evidence>
<accession>A0AC34F4Y5</accession>
<sequence length="556" mass="63576">MGPRISDDELLPEVITIDSDNCSSDEEKKNLEDGDEYEVDAISFIWKSELKRISAENNVISHKQVYKSCSSVIHAAIDSYSKDKKRKVVNNRSVKAVKDLTEEQVLKELKELDARRAELLKALETFAKKKESNSKGPQRSSFFSTKSSLQNGGRRSNENGKATSDTDQSLSLGRQTPRIPKTPLNDITNENQAVTYGTKKSHTGRMSMGTPTSKKISLSPRQRMHSRMSTVTKSPYKPFGETPHKILRSQVDCDGELTQQLRVTQDFEDPDDIEPMDLDDVVNLEEEEQSEERIVVDIPYCKDYDPANFGGPHDVAFVVNEVRERFKSLYYQPDLPDNQVKIPSLASTSKLNSFYLFEVPEEKREGIVKQIKNLGGTVTSRLYNATKIIFFPNNKQMSDQSLFTFLTAAVGGRYILPFSYISDSIDAQMFLDAKNFCTMEYYESKYDLHRTTVSAIKISNNYRNQYSRKQYPRFHRHNVLLAVPKRQDEDVKVLLQILGAYVQPCYDNKIVLKNPLYTLCINDGKVKLAEEAKLIPRVTPDKIREMLWNTLNTFQE</sequence>
<name>A0AC34F4Y5_9BILA</name>
<dbReference type="Proteomes" id="UP000887579">
    <property type="component" value="Unplaced"/>
</dbReference>
<proteinExistence type="predicted"/>
<evidence type="ECO:0000313" key="1">
    <source>
        <dbReference type="Proteomes" id="UP000887579"/>
    </source>
</evidence>